<dbReference type="EMBL" id="LT629748">
    <property type="protein sequence ID" value="SDS08491.1"/>
    <property type="molecule type" value="Genomic_DNA"/>
</dbReference>
<dbReference type="STRING" id="797277.SAMN05216198_1140"/>
<proteinExistence type="predicted"/>
<accession>A0A1H1PB60</accession>
<keyword evidence="2" id="KW-1185">Reference proteome</keyword>
<protein>
    <submittedName>
        <fullName evidence="1">Uncharacterized protein</fullName>
    </submittedName>
</protein>
<dbReference type="Proteomes" id="UP000243426">
    <property type="component" value="Chromosome I"/>
</dbReference>
<dbReference type="AlphaFoldDB" id="A0A1H1PB60"/>
<name>A0A1H1PB60_9GAMM</name>
<organism evidence="1 2">
    <name type="scientific">Halopseudomonas litoralis</name>
    <dbReference type="NCBI Taxonomy" id="797277"/>
    <lineage>
        <taxon>Bacteria</taxon>
        <taxon>Pseudomonadati</taxon>
        <taxon>Pseudomonadota</taxon>
        <taxon>Gammaproteobacteria</taxon>
        <taxon>Pseudomonadales</taxon>
        <taxon>Pseudomonadaceae</taxon>
        <taxon>Halopseudomonas</taxon>
    </lineage>
</organism>
<evidence type="ECO:0000313" key="2">
    <source>
        <dbReference type="Proteomes" id="UP000243426"/>
    </source>
</evidence>
<dbReference type="RefSeq" id="WP_269433236.1">
    <property type="nucleotide sequence ID" value="NZ_LT629748.1"/>
</dbReference>
<sequence>MMCVNVTPATGNGENKMNEYEEEILEQRAQDWDYEVEDAQEM</sequence>
<gene>
    <name evidence="1" type="ORF">SAMN05216198_1140</name>
</gene>
<reference evidence="2" key="1">
    <citation type="submission" date="2016-10" db="EMBL/GenBank/DDBJ databases">
        <authorList>
            <person name="Varghese N."/>
            <person name="Submissions S."/>
        </authorList>
    </citation>
    <scope>NUCLEOTIDE SEQUENCE [LARGE SCALE GENOMIC DNA]</scope>
    <source>
        <strain evidence="2">2SM5</strain>
    </source>
</reference>
<evidence type="ECO:0000313" key="1">
    <source>
        <dbReference type="EMBL" id="SDS08491.1"/>
    </source>
</evidence>